<comment type="caution">
    <text evidence="2">The sequence shown here is derived from an EMBL/GenBank/DDBJ whole genome shotgun (WGS) entry which is preliminary data.</text>
</comment>
<proteinExistence type="predicted"/>
<organism evidence="2 3">
    <name type="scientific">Flemingia macrophylla</name>
    <dbReference type="NCBI Taxonomy" id="520843"/>
    <lineage>
        <taxon>Eukaryota</taxon>
        <taxon>Viridiplantae</taxon>
        <taxon>Streptophyta</taxon>
        <taxon>Embryophyta</taxon>
        <taxon>Tracheophyta</taxon>
        <taxon>Spermatophyta</taxon>
        <taxon>Magnoliopsida</taxon>
        <taxon>eudicotyledons</taxon>
        <taxon>Gunneridae</taxon>
        <taxon>Pentapetalae</taxon>
        <taxon>rosids</taxon>
        <taxon>fabids</taxon>
        <taxon>Fabales</taxon>
        <taxon>Fabaceae</taxon>
        <taxon>Papilionoideae</taxon>
        <taxon>50 kb inversion clade</taxon>
        <taxon>NPAAA clade</taxon>
        <taxon>indigoferoid/millettioid clade</taxon>
        <taxon>Phaseoleae</taxon>
        <taxon>Flemingia</taxon>
    </lineage>
</organism>
<keyword evidence="3" id="KW-1185">Reference proteome</keyword>
<evidence type="ECO:0008006" key="4">
    <source>
        <dbReference type="Google" id="ProtNLM"/>
    </source>
</evidence>
<dbReference type="Proteomes" id="UP001603857">
    <property type="component" value="Unassembled WGS sequence"/>
</dbReference>
<dbReference type="InterPro" id="IPR011990">
    <property type="entry name" value="TPR-like_helical_dom_sf"/>
</dbReference>
<reference evidence="2 3" key="1">
    <citation type="submission" date="2024-08" db="EMBL/GenBank/DDBJ databases">
        <title>Insights into the chromosomal genome structure of Flemingia macrophylla.</title>
        <authorList>
            <person name="Ding Y."/>
            <person name="Zhao Y."/>
            <person name="Bi W."/>
            <person name="Wu M."/>
            <person name="Zhao G."/>
            <person name="Gong Y."/>
            <person name="Li W."/>
            <person name="Zhang P."/>
        </authorList>
    </citation>
    <scope>NUCLEOTIDE SEQUENCE [LARGE SCALE GENOMIC DNA]</scope>
    <source>
        <strain evidence="2">DYQJB</strain>
        <tissue evidence="2">Leaf</tissue>
    </source>
</reference>
<protein>
    <recommendedName>
        <fullName evidence="4">Pentatricopeptide repeat-containing protein</fullName>
    </recommendedName>
</protein>
<evidence type="ECO:0000313" key="2">
    <source>
        <dbReference type="EMBL" id="KAL2334389.1"/>
    </source>
</evidence>
<name>A0ABD1MF04_9FABA</name>
<dbReference type="PANTHER" id="PTHR47926">
    <property type="entry name" value="PENTATRICOPEPTIDE REPEAT-CONTAINING PROTEIN"/>
    <property type="match status" value="1"/>
</dbReference>
<evidence type="ECO:0000256" key="1">
    <source>
        <dbReference type="ARBA" id="ARBA00022737"/>
    </source>
</evidence>
<dbReference type="PANTHER" id="PTHR47926:SF533">
    <property type="entry name" value="DYW DOMAIN-CONTAINING PROTEIN"/>
    <property type="match status" value="1"/>
</dbReference>
<dbReference type="Pfam" id="PF01535">
    <property type="entry name" value="PPR"/>
    <property type="match status" value="2"/>
</dbReference>
<keyword evidence="1" id="KW-0677">Repeat</keyword>
<dbReference type="InterPro" id="IPR002885">
    <property type="entry name" value="PPR_rpt"/>
</dbReference>
<dbReference type="AlphaFoldDB" id="A0ABD1MF04"/>
<evidence type="ECO:0000313" key="3">
    <source>
        <dbReference type="Proteomes" id="UP001603857"/>
    </source>
</evidence>
<dbReference type="InterPro" id="IPR046960">
    <property type="entry name" value="PPR_At4g14850-like_plant"/>
</dbReference>
<dbReference type="Gene3D" id="1.25.40.10">
    <property type="entry name" value="Tetratricopeptide repeat domain"/>
    <property type="match status" value="2"/>
</dbReference>
<accession>A0ABD1MF04</accession>
<gene>
    <name evidence="2" type="ORF">Fmac_015602</name>
</gene>
<sequence>MGVTLNKDRLTDYGISSYKNVGKIEQAERVFNQIQDPDIVSWTCLLNLYLHSDLPSKSLSTFSHCLYIGLRPDSFLIVAALSSCGQCRDLVRGKVVHGIMLRNCLDEKPVVGNALMDLLSRAREVFDAMPDRNLVSWMAMITRCVKGGAPIQASEMFKRMIANDGGTSLCPDLLAAVLSAYADVGALEFCYDHKRLGKKKRRILLQ</sequence>
<dbReference type="EMBL" id="JBGMDY010000005">
    <property type="protein sequence ID" value="KAL2334389.1"/>
    <property type="molecule type" value="Genomic_DNA"/>
</dbReference>